<dbReference type="PROSITE" id="PS51194">
    <property type="entry name" value="HELICASE_CTER"/>
    <property type="match status" value="1"/>
</dbReference>
<evidence type="ECO:0000259" key="5">
    <source>
        <dbReference type="PROSITE" id="PS51194"/>
    </source>
</evidence>
<dbReference type="InterPro" id="IPR001650">
    <property type="entry name" value="Helicase_C-like"/>
</dbReference>
<dbReference type="InterPro" id="IPR050699">
    <property type="entry name" value="RNA-DNA_Helicase"/>
</dbReference>
<dbReference type="OMA" id="HTENERN"/>
<evidence type="ECO:0000313" key="7">
    <source>
        <dbReference type="Proteomes" id="UP000023152"/>
    </source>
</evidence>
<evidence type="ECO:0000256" key="1">
    <source>
        <dbReference type="ARBA" id="ARBA00022741"/>
    </source>
</evidence>
<dbReference type="CDD" id="cd18795">
    <property type="entry name" value="SF2_C_Ski2"/>
    <property type="match status" value="1"/>
</dbReference>
<dbReference type="GO" id="GO:0005524">
    <property type="term" value="F:ATP binding"/>
    <property type="evidence" value="ECO:0007669"/>
    <property type="project" value="UniProtKB-KW"/>
</dbReference>
<dbReference type="Gene3D" id="2.40.30.300">
    <property type="match status" value="1"/>
</dbReference>
<dbReference type="GO" id="GO:0005634">
    <property type="term" value="C:nucleus"/>
    <property type="evidence" value="ECO:0007669"/>
    <property type="project" value="TreeGrafter"/>
</dbReference>
<dbReference type="PANTHER" id="PTHR12131:SF7">
    <property type="entry name" value="EXOSOME RNA HELICASE MTR4"/>
    <property type="match status" value="1"/>
</dbReference>
<dbReference type="Proteomes" id="UP000023152">
    <property type="component" value="Unassembled WGS sequence"/>
</dbReference>
<evidence type="ECO:0000256" key="2">
    <source>
        <dbReference type="ARBA" id="ARBA00022801"/>
    </source>
</evidence>
<dbReference type="InterPro" id="IPR025696">
    <property type="entry name" value="Beta-barrel_MTR4"/>
</dbReference>
<keyword evidence="4" id="KW-0067">ATP-binding</keyword>
<dbReference type="SMART" id="SM00490">
    <property type="entry name" value="HELICc"/>
    <property type="match status" value="1"/>
</dbReference>
<dbReference type="Pfam" id="PF00271">
    <property type="entry name" value="Helicase_C"/>
    <property type="match status" value="1"/>
</dbReference>
<evidence type="ECO:0000256" key="3">
    <source>
        <dbReference type="ARBA" id="ARBA00022806"/>
    </source>
</evidence>
<dbReference type="Gene3D" id="3.40.50.300">
    <property type="entry name" value="P-loop containing nucleotide triphosphate hydrolases"/>
    <property type="match status" value="1"/>
</dbReference>
<dbReference type="InterPro" id="IPR012961">
    <property type="entry name" value="Ski2/MTR4_C"/>
</dbReference>
<dbReference type="Gene3D" id="1.10.3380.30">
    <property type="match status" value="1"/>
</dbReference>
<keyword evidence="7" id="KW-1185">Reference proteome</keyword>
<keyword evidence="2" id="KW-0378">Hydrolase</keyword>
<dbReference type="PANTHER" id="PTHR12131">
    <property type="entry name" value="ATP-DEPENDENT RNA AND DNA HELICASE"/>
    <property type="match status" value="1"/>
</dbReference>
<reference evidence="6 7" key="1">
    <citation type="journal article" date="2013" name="Curr. Biol.">
        <title>The Genome of the Foraminiferan Reticulomyxa filosa.</title>
        <authorList>
            <person name="Glockner G."/>
            <person name="Hulsmann N."/>
            <person name="Schleicher M."/>
            <person name="Noegel A.A."/>
            <person name="Eichinger L."/>
            <person name="Gallinger C."/>
            <person name="Pawlowski J."/>
            <person name="Sierra R."/>
            <person name="Euteneuer U."/>
            <person name="Pillet L."/>
            <person name="Moustafa A."/>
            <person name="Platzer M."/>
            <person name="Groth M."/>
            <person name="Szafranski K."/>
            <person name="Schliwa M."/>
        </authorList>
    </citation>
    <scope>NUCLEOTIDE SEQUENCE [LARGE SCALE GENOMIC DNA]</scope>
</reference>
<protein>
    <recommendedName>
        <fullName evidence="5">Helicase C-terminal domain-containing protein</fullName>
    </recommendedName>
</protein>
<comment type="caution">
    <text evidence="6">The sequence shown here is derived from an EMBL/GenBank/DDBJ whole genome shotgun (WGS) entry which is preliminary data.</text>
</comment>
<dbReference type="InterPro" id="IPR027417">
    <property type="entry name" value="P-loop_NTPase"/>
</dbReference>
<gene>
    <name evidence="6" type="ORF">RFI_15881</name>
</gene>
<sequence>MISENEKKLVMTVFTNAINTLSDENKQLLQLTGAVEMLQRGVGIHHAGLLPILKEVIEILFAEGLIKVLIATETFAMGVNFPTKTVIFSSIRKWDGHARRFLTSGEYVQMSGRAGRRGLDTRGIVIMYVDEYMQPEEVTEMLKGQTDRLVSEFRLTYPMVIQLLRMADVSPTYLLQRSFMHFQALERTPELTHALDVLQQEEKELIAQYFCQDQITDHNHHVVDLQKMAEFCSLQSAWTDLSIEFQREQCQIKFLLPWLNPGRLLFVSQLQPKKKIWGWGICLRFKKSDFYNPGSANDDEDLRRGHVVDVLLPCHRESPDGPLQPISCKEWCQFILNPTDWTDGKTSSILFRTISVTLHSIARVSIACVNIPSSMHLHAQREGLAVRLFECLRALLSDESNKKSSWLYTSLSTLDCERIQDEHYQAPYLHPISDLRVPASKIKATMTKMEQLQESIRCHDVSKQLKNGAKIKEYVMHFQRKQELDREISKIQQELDALQNNEHIMSRLKGMEQVLEKLQLIDSKQHTVTLKGRIACELSCADELVLTELLFTNILPEMKSPAHVNALLSCFVTEAKVYVIFNVFTSELKNAELEKYHLLLTRKVQRIAKICKKCKLEIYVNQYKNKFSWLMMEPCFAWTNGSKFQDIITMTILHEGSIVRVIHRLFELLNELIHCSHIMGNEQLAKLFEQCQKLIKRDIIFAPSLYLG</sequence>
<dbReference type="SMART" id="SM01142">
    <property type="entry name" value="DSHCT"/>
    <property type="match status" value="1"/>
</dbReference>
<dbReference type="OrthoDB" id="64767at2759"/>
<organism evidence="6 7">
    <name type="scientific">Reticulomyxa filosa</name>
    <dbReference type="NCBI Taxonomy" id="46433"/>
    <lineage>
        <taxon>Eukaryota</taxon>
        <taxon>Sar</taxon>
        <taxon>Rhizaria</taxon>
        <taxon>Retaria</taxon>
        <taxon>Foraminifera</taxon>
        <taxon>Monothalamids</taxon>
        <taxon>Reticulomyxidae</taxon>
        <taxon>Reticulomyxa</taxon>
    </lineage>
</organism>
<evidence type="ECO:0000256" key="4">
    <source>
        <dbReference type="ARBA" id="ARBA00022840"/>
    </source>
</evidence>
<dbReference type="Pfam" id="PF08148">
    <property type="entry name" value="DSHCT"/>
    <property type="match status" value="1"/>
</dbReference>
<name>X6N4W3_RETFI</name>
<dbReference type="AlphaFoldDB" id="X6N4W3"/>
<dbReference type="GO" id="GO:0004386">
    <property type="term" value="F:helicase activity"/>
    <property type="evidence" value="ECO:0007669"/>
    <property type="project" value="UniProtKB-KW"/>
</dbReference>
<dbReference type="Pfam" id="PF13234">
    <property type="entry name" value="MTR4_beta-barrel"/>
    <property type="match status" value="1"/>
</dbReference>
<proteinExistence type="predicted"/>
<keyword evidence="3" id="KW-0347">Helicase</keyword>
<dbReference type="GO" id="GO:0000460">
    <property type="term" value="P:maturation of 5.8S rRNA"/>
    <property type="evidence" value="ECO:0007669"/>
    <property type="project" value="TreeGrafter"/>
</dbReference>
<dbReference type="EMBL" id="ASPP01011739">
    <property type="protein sequence ID" value="ETO21320.1"/>
    <property type="molecule type" value="Genomic_DNA"/>
</dbReference>
<feature type="domain" description="Helicase C-terminal" evidence="5">
    <location>
        <begin position="1"/>
        <end position="167"/>
    </location>
</feature>
<dbReference type="SUPFAM" id="SSF52540">
    <property type="entry name" value="P-loop containing nucleoside triphosphate hydrolases"/>
    <property type="match status" value="1"/>
</dbReference>
<dbReference type="GO" id="GO:0016787">
    <property type="term" value="F:hydrolase activity"/>
    <property type="evidence" value="ECO:0007669"/>
    <property type="project" value="UniProtKB-KW"/>
</dbReference>
<keyword evidence="1" id="KW-0547">Nucleotide-binding</keyword>
<evidence type="ECO:0000313" key="6">
    <source>
        <dbReference type="EMBL" id="ETO21320.1"/>
    </source>
</evidence>
<accession>X6N4W3</accession>